<dbReference type="PANTHER" id="PTHR38794">
    <property type="entry name" value="INTEGRAL MEMBRANE PROTEIN"/>
    <property type="match status" value="1"/>
</dbReference>
<feature type="region of interest" description="Disordered" evidence="1">
    <location>
        <begin position="429"/>
        <end position="456"/>
    </location>
</feature>
<dbReference type="EMBL" id="WVTA01000003">
    <property type="protein sequence ID" value="KAK3214620.1"/>
    <property type="molecule type" value="Genomic_DNA"/>
</dbReference>
<sequence>MDAMTFFTRRRTAPMGDRGTVINIVSWLLAVVVICVLTARFTMRFMLKGRTRRLGLEDLFISMAFLFSIGQTIAVSVDSIQALGQHQDQLSPNQLVIFQKAEYAACILYIMNMGCARMSLCILIKNLIPGSTARITALIFATFTAFWTVSGVLVASFACSLPNAWQWNGNKSCINVVSWVNYVGATNIITEILLISIPLCIWNVRASAGRRTSVSLMFLSRLSVVAAVGAQLHFFNTRRLVDVTYDSWRTVLCIQIAQNLSVITACLPSLHPFIVKMLASSVEEDNANMSSYLKKSKLLAYFSRRNGFDPMSSQSSGIPAQREKDEEYCAPLATYGLDRASSLPVSPQPNRFPDRVATPAASPDPPENVFMRNIEIPSVSRQSSMKSMRSMRSARRPSTARNSRGIPQIPEIPKSLAEVGVLPLIDYDTDTTESDKASNTSSQKSRRPPSEYIFNRSKVISVPEESYLREQGEEQQYYKKYYPPLPSPKAPKKPPRAF</sequence>
<feature type="compositionally biased region" description="Low complexity" evidence="1">
    <location>
        <begin position="378"/>
        <end position="391"/>
    </location>
</feature>
<dbReference type="AlphaFoldDB" id="A0AAN6M3L3"/>
<evidence type="ECO:0000313" key="4">
    <source>
        <dbReference type="EMBL" id="KAK3214620.1"/>
    </source>
</evidence>
<evidence type="ECO:0000256" key="1">
    <source>
        <dbReference type="SAM" id="MobiDB-lite"/>
    </source>
</evidence>
<keyword evidence="5" id="KW-1185">Reference proteome</keyword>
<accession>A0AAN6M3L3</accession>
<feature type="transmembrane region" description="Helical" evidence="2">
    <location>
        <begin position="59"/>
        <end position="81"/>
    </location>
</feature>
<dbReference type="InterPro" id="IPR049326">
    <property type="entry name" value="Rhodopsin_dom_fungi"/>
</dbReference>
<feature type="domain" description="Rhodopsin" evidence="3">
    <location>
        <begin position="40"/>
        <end position="275"/>
    </location>
</feature>
<keyword evidence="2" id="KW-1133">Transmembrane helix</keyword>
<dbReference type="Pfam" id="PF20684">
    <property type="entry name" value="Fung_rhodopsin"/>
    <property type="match status" value="1"/>
</dbReference>
<name>A0AAN6M3L3_9PLEO</name>
<feature type="transmembrane region" description="Helical" evidence="2">
    <location>
        <begin position="214"/>
        <end position="235"/>
    </location>
</feature>
<protein>
    <recommendedName>
        <fullName evidence="3">Rhodopsin domain-containing protein</fullName>
    </recommendedName>
</protein>
<reference evidence="4 5" key="1">
    <citation type="submission" date="2021-02" db="EMBL/GenBank/DDBJ databases">
        <title>Genome assembly of Pseudopithomyces chartarum.</title>
        <authorList>
            <person name="Jauregui R."/>
            <person name="Singh J."/>
            <person name="Voisey C."/>
        </authorList>
    </citation>
    <scope>NUCLEOTIDE SEQUENCE [LARGE SCALE GENOMIC DNA]</scope>
    <source>
        <strain evidence="4 5">AGR01</strain>
    </source>
</reference>
<keyword evidence="2" id="KW-0472">Membrane</keyword>
<feature type="region of interest" description="Disordered" evidence="1">
    <location>
        <begin position="479"/>
        <end position="498"/>
    </location>
</feature>
<dbReference type="PANTHER" id="PTHR38794:SF1">
    <property type="entry name" value="INTEGRAL MEMBRANE PROTEIN"/>
    <property type="match status" value="1"/>
</dbReference>
<dbReference type="Proteomes" id="UP001280581">
    <property type="component" value="Unassembled WGS sequence"/>
</dbReference>
<comment type="caution">
    <text evidence="4">The sequence shown here is derived from an EMBL/GenBank/DDBJ whole genome shotgun (WGS) entry which is preliminary data.</text>
</comment>
<evidence type="ECO:0000259" key="3">
    <source>
        <dbReference type="Pfam" id="PF20684"/>
    </source>
</evidence>
<feature type="transmembrane region" description="Helical" evidence="2">
    <location>
        <begin position="135"/>
        <end position="159"/>
    </location>
</feature>
<feature type="region of interest" description="Disordered" evidence="1">
    <location>
        <begin position="340"/>
        <end position="409"/>
    </location>
</feature>
<feature type="transmembrane region" description="Helical" evidence="2">
    <location>
        <begin position="101"/>
        <end position="123"/>
    </location>
</feature>
<feature type="transmembrane region" description="Helical" evidence="2">
    <location>
        <begin position="179"/>
        <end position="202"/>
    </location>
</feature>
<keyword evidence="2" id="KW-0812">Transmembrane</keyword>
<organism evidence="4 5">
    <name type="scientific">Pseudopithomyces chartarum</name>
    <dbReference type="NCBI Taxonomy" id="1892770"/>
    <lineage>
        <taxon>Eukaryota</taxon>
        <taxon>Fungi</taxon>
        <taxon>Dikarya</taxon>
        <taxon>Ascomycota</taxon>
        <taxon>Pezizomycotina</taxon>
        <taxon>Dothideomycetes</taxon>
        <taxon>Pleosporomycetidae</taxon>
        <taxon>Pleosporales</taxon>
        <taxon>Massarineae</taxon>
        <taxon>Didymosphaeriaceae</taxon>
        <taxon>Pseudopithomyces</taxon>
    </lineage>
</organism>
<proteinExistence type="predicted"/>
<gene>
    <name evidence="4" type="ORF">GRF29_19g731660</name>
</gene>
<evidence type="ECO:0000313" key="5">
    <source>
        <dbReference type="Proteomes" id="UP001280581"/>
    </source>
</evidence>
<evidence type="ECO:0000256" key="2">
    <source>
        <dbReference type="SAM" id="Phobius"/>
    </source>
</evidence>
<feature type="transmembrane region" description="Helical" evidence="2">
    <location>
        <begin position="20"/>
        <end position="39"/>
    </location>
</feature>